<dbReference type="RefSeq" id="YP_009201749.1">
    <property type="nucleotide sequence ID" value="NC_028834.1"/>
</dbReference>
<keyword evidence="2" id="KW-1185">Reference proteome</keyword>
<proteinExistence type="predicted"/>
<gene>
    <name evidence="1" type="ORF">JWAP_00015</name>
</gene>
<dbReference type="KEGG" id="vg:26628921"/>
<evidence type="ECO:0000313" key="2">
    <source>
        <dbReference type="Proteomes" id="UP000031726"/>
    </source>
</evidence>
<evidence type="ECO:0000313" key="1">
    <source>
        <dbReference type="EMBL" id="AJD82848.1"/>
    </source>
</evidence>
<dbReference type="OrthoDB" id="1712at10239"/>
<dbReference type="Pfam" id="PF18906">
    <property type="entry name" value="Phage_tube_2"/>
    <property type="match status" value="1"/>
</dbReference>
<reference evidence="1 2" key="1">
    <citation type="submission" date="2014-11" db="EMBL/GenBank/DDBJ databases">
        <title>Characterization and genome comparisons of three Achromobacter phages of the Siphoviridae family.</title>
        <authorList>
            <person name="Dreiseikelmann B."/>
            <person name="Bunk B."/>
            <person name="Rohde M."/>
            <person name="Wittmann J."/>
        </authorList>
    </citation>
    <scope>NUCLEOTIDE SEQUENCE [LARGE SCALE GENOMIC DNA]</scope>
</reference>
<accession>A0A0B5A1U3</accession>
<protein>
    <submittedName>
        <fullName evidence="1">Uncharacterized protein</fullName>
    </submittedName>
</protein>
<dbReference type="InterPro" id="IPR044000">
    <property type="entry name" value="Phage_tube_2"/>
</dbReference>
<dbReference type="EMBL" id="KP202970">
    <property type="protein sequence ID" value="AJD82848.1"/>
    <property type="molecule type" value="Genomic_DNA"/>
</dbReference>
<dbReference type="GeneID" id="26628921"/>
<name>A0A0B5A1U3_9CAUD</name>
<organism evidence="1 2">
    <name type="scientific">Achromobacter phage 83-24</name>
    <dbReference type="NCBI Taxonomy" id="1589747"/>
    <lineage>
        <taxon>Viruses</taxon>
        <taxon>Duplodnaviria</taxon>
        <taxon>Heunggongvirae</taxon>
        <taxon>Uroviricota</taxon>
        <taxon>Caudoviricetes</taxon>
        <taxon>Steinhofvirus</taxon>
        <taxon>Steinhofvirus sv8324</taxon>
    </lineage>
</organism>
<sequence>MATCQVNKIDSNIVGLRVAEEECLKQLPEVVGDIVWNPLEPNGYKDFGVQTSMVARNPINPSRQRQKGIVTGLEASVGFGLDFVYAEQKRLLPGMMFAAIHRPAAPMVTVTAPTVTIVDGMMRLASDDLDDVVSEIRTGDWLFLGDAAGRFVEDGNNGFKRVRAIVPGALVFDKGIEKAEAEVLAGGLSVYIPATLRNESGSDIVRTSYQFERTLGSLDGLDPPQAEYVTGAVPSTYALNMPTADKITTDFTYTACNGELRTQTDGLKPGTRPTLPDADAYNTSTDLKRVVMSRVRTGVAAPLPLFGFLLESTLNINNKLAGNKALGVVGNFDITAGTFEVSISATAYFSDVDAIRAVHENADITLDYLLMKNGQAIMFDLPMLALGDGRPAVELDQPITLPLTGDAATAKKLGDDFNYTLNVNFFDALPPLAAALYDTE</sequence>
<dbReference type="Proteomes" id="UP000031726">
    <property type="component" value="Segment"/>
</dbReference>